<dbReference type="Pfam" id="PF12867">
    <property type="entry name" value="DinB_2"/>
    <property type="match status" value="1"/>
</dbReference>
<dbReference type="InterPro" id="IPR016187">
    <property type="entry name" value="CTDL_fold"/>
</dbReference>
<dbReference type="SUPFAM" id="SSF109854">
    <property type="entry name" value="DinB/YfiT-like putative metalloenzymes"/>
    <property type="match status" value="1"/>
</dbReference>
<dbReference type="NCBIfam" id="TIGR03440">
    <property type="entry name" value="egtB_TIGR03440"/>
    <property type="match status" value="1"/>
</dbReference>
<gene>
    <name evidence="6" type="ORF">G9Q97_20285</name>
</gene>
<dbReference type="EMBL" id="JAANYN010000010">
    <property type="protein sequence ID" value="NHE59154.1"/>
    <property type="molecule type" value="Genomic_DNA"/>
</dbReference>
<evidence type="ECO:0000256" key="2">
    <source>
        <dbReference type="ARBA" id="ARBA00023004"/>
    </source>
</evidence>
<evidence type="ECO:0000256" key="3">
    <source>
        <dbReference type="ARBA" id="ARBA00037882"/>
    </source>
</evidence>
<comment type="caution">
    <text evidence="6">The sequence shown here is derived from an EMBL/GenBank/DDBJ whole genome shotgun (WGS) entry which is preliminary data.</text>
</comment>
<accession>A0ABX0HBT2</accession>
<feature type="domain" description="Sulfatase-modifying factor enzyme-like" evidence="4">
    <location>
        <begin position="182"/>
        <end position="316"/>
    </location>
</feature>
<proteinExistence type="predicted"/>
<reference evidence="6 7" key="1">
    <citation type="submission" date="2020-03" db="EMBL/GenBank/DDBJ databases">
        <title>Cyclobacterium plantarum sp. nov., a marine bacterium isolated from a coastal-marine wetland.</title>
        <authorList>
            <person name="Sanchez-Porro C."/>
            <person name="Ventosa A."/>
            <person name="Amoozegar M."/>
        </authorList>
    </citation>
    <scope>NUCLEOTIDE SEQUENCE [LARGE SCALE GENOMIC DNA]</scope>
    <source>
        <strain evidence="6 7">GBPx2</strain>
    </source>
</reference>
<dbReference type="InterPro" id="IPR042095">
    <property type="entry name" value="SUMF_sf"/>
</dbReference>
<dbReference type="Gene3D" id="3.90.1580.10">
    <property type="entry name" value="paralog of FGE (formylglycine-generating enzyme)"/>
    <property type="match status" value="2"/>
</dbReference>
<dbReference type="InterPro" id="IPR034660">
    <property type="entry name" value="DinB/YfiT-like"/>
</dbReference>
<dbReference type="InterPro" id="IPR017806">
    <property type="entry name" value="EgtB"/>
</dbReference>
<keyword evidence="1" id="KW-0560">Oxidoreductase</keyword>
<name>A0ABX0HBT2_9BACT</name>
<evidence type="ECO:0000259" key="5">
    <source>
        <dbReference type="Pfam" id="PF12867"/>
    </source>
</evidence>
<keyword evidence="2" id="KW-0408">Iron</keyword>
<feature type="domain" description="DinB-like" evidence="5">
    <location>
        <begin position="18"/>
        <end position="151"/>
    </location>
</feature>
<evidence type="ECO:0000259" key="4">
    <source>
        <dbReference type="Pfam" id="PF03781"/>
    </source>
</evidence>
<protein>
    <submittedName>
        <fullName evidence="6">Ergothioneine biosynthesis protein EgtB</fullName>
    </submittedName>
</protein>
<evidence type="ECO:0000313" key="7">
    <source>
        <dbReference type="Proteomes" id="UP000649799"/>
    </source>
</evidence>
<dbReference type="Pfam" id="PF03781">
    <property type="entry name" value="FGE-sulfatase"/>
    <property type="match status" value="1"/>
</dbReference>
<evidence type="ECO:0000313" key="6">
    <source>
        <dbReference type="EMBL" id="NHE59154.1"/>
    </source>
</evidence>
<evidence type="ECO:0000256" key="1">
    <source>
        <dbReference type="ARBA" id="ARBA00023002"/>
    </source>
</evidence>
<dbReference type="RefSeq" id="WP_166150249.1">
    <property type="nucleotide sequence ID" value="NZ_JAANYN010000010.1"/>
</dbReference>
<dbReference type="InterPro" id="IPR005532">
    <property type="entry name" value="SUMF_dom"/>
</dbReference>
<keyword evidence="7" id="KW-1185">Reference proteome</keyword>
<dbReference type="Proteomes" id="UP000649799">
    <property type="component" value="Unassembled WGS sequence"/>
</dbReference>
<dbReference type="InterPro" id="IPR051043">
    <property type="entry name" value="Sulfatase_Mod_Factor_Kinase"/>
</dbReference>
<comment type="pathway">
    <text evidence="3">Amino-acid biosynthesis; ergothioneine biosynthesis.</text>
</comment>
<sequence length="396" mass="45868">MSVKLSQSETETTLLINQFKNCREQTEKICAPLELEDYVPQPIADVSPPKWHLAHSTWFFEQFLLSTFKQGYTVYDSDFAYLFNSYYNNAGDRVLRPNRGLMSRPPVRDVLAYRDYVTKEVLDFIGSGEAEKEALDILELGINHEQQHQELLVYDIKYILGHQPTFPVYGDTFNLLQESQEQRWISMEEGLYAIGFSGNGFSYDNENARHRVFLESYQISNKLVSNAEYMEFIKAGAYQDFNLWHADGWDFIQNQKLKAPLYWHQTGGEWRQYTFSGLAPIDPNLPVQHLSFYEAYAFAEWKGMRLPTEFEWEAASPQFSWGQLWEWTGSAYLPYPGFQKAAGALGEYNGKFMVNQHVLRGASVATPQGHSRATYRNFFAPPSRWIFSGIRLAKTK</sequence>
<dbReference type="PANTHER" id="PTHR23150">
    <property type="entry name" value="SULFATASE MODIFYING FACTOR 1, 2"/>
    <property type="match status" value="1"/>
</dbReference>
<organism evidence="6 7">
    <name type="scientific">Cyclobacterium plantarum</name>
    <dbReference type="NCBI Taxonomy" id="2716263"/>
    <lineage>
        <taxon>Bacteria</taxon>
        <taxon>Pseudomonadati</taxon>
        <taxon>Bacteroidota</taxon>
        <taxon>Cytophagia</taxon>
        <taxon>Cytophagales</taxon>
        <taxon>Cyclobacteriaceae</taxon>
        <taxon>Cyclobacterium</taxon>
    </lineage>
</organism>
<dbReference type="InterPro" id="IPR024775">
    <property type="entry name" value="DinB-like"/>
</dbReference>
<dbReference type="PANTHER" id="PTHR23150:SF36">
    <property type="entry name" value="HERCYNINE OXYGENASE"/>
    <property type="match status" value="1"/>
</dbReference>
<dbReference type="SUPFAM" id="SSF56436">
    <property type="entry name" value="C-type lectin-like"/>
    <property type="match status" value="1"/>
</dbReference>